<evidence type="ECO:0000256" key="2">
    <source>
        <dbReference type="ARBA" id="ARBA00006434"/>
    </source>
</evidence>
<feature type="transmembrane region" description="Helical" evidence="7">
    <location>
        <begin position="396"/>
        <end position="418"/>
    </location>
</feature>
<dbReference type="InterPro" id="IPR038377">
    <property type="entry name" value="Na/Glc_symporter_sf"/>
</dbReference>
<dbReference type="PANTHER" id="PTHR11819:SF77">
    <property type="entry name" value="SODIUM_GLUCOSE COTRANSPORT PROTEIN"/>
    <property type="match status" value="1"/>
</dbReference>
<organism evidence="8 9">
    <name type="scientific">Roseibacillus ishigakijimensis</name>
    <dbReference type="NCBI Taxonomy" id="454146"/>
    <lineage>
        <taxon>Bacteria</taxon>
        <taxon>Pseudomonadati</taxon>
        <taxon>Verrucomicrobiota</taxon>
        <taxon>Verrucomicrobiia</taxon>
        <taxon>Verrucomicrobiales</taxon>
        <taxon>Verrucomicrobiaceae</taxon>
        <taxon>Roseibacillus</taxon>
    </lineage>
</organism>
<keyword evidence="4 7" id="KW-1133">Transmembrane helix</keyword>
<dbReference type="GO" id="GO:0005412">
    <property type="term" value="F:D-glucose:sodium symporter activity"/>
    <property type="evidence" value="ECO:0007669"/>
    <property type="project" value="TreeGrafter"/>
</dbReference>
<dbReference type="EMBL" id="JAENIO010000012">
    <property type="protein sequence ID" value="MBK1833733.1"/>
    <property type="molecule type" value="Genomic_DNA"/>
</dbReference>
<feature type="transmembrane region" description="Helical" evidence="7">
    <location>
        <begin position="284"/>
        <end position="300"/>
    </location>
</feature>
<feature type="transmembrane region" description="Helical" evidence="7">
    <location>
        <begin position="452"/>
        <end position="472"/>
    </location>
</feature>
<dbReference type="PANTHER" id="PTHR11819">
    <property type="entry name" value="SOLUTE CARRIER FAMILY 5"/>
    <property type="match status" value="1"/>
</dbReference>
<feature type="transmembrane region" description="Helical" evidence="7">
    <location>
        <begin position="424"/>
        <end position="445"/>
    </location>
</feature>
<dbReference type="GO" id="GO:0005886">
    <property type="term" value="C:plasma membrane"/>
    <property type="evidence" value="ECO:0007669"/>
    <property type="project" value="TreeGrafter"/>
</dbReference>
<feature type="transmembrane region" description="Helical" evidence="7">
    <location>
        <begin position="135"/>
        <end position="155"/>
    </location>
</feature>
<keyword evidence="9" id="KW-1185">Reference proteome</keyword>
<feature type="transmembrane region" description="Helical" evidence="7">
    <location>
        <begin position="161"/>
        <end position="182"/>
    </location>
</feature>
<dbReference type="AlphaFoldDB" id="A0A934VHA7"/>
<dbReference type="Gene3D" id="1.20.1730.10">
    <property type="entry name" value="Sodium/glucose cotransporter"/>
    <property type="match status" value="1"/>
</dbReference>
<evidence type="ECO:0000313" key="9">
    <source>
        <dbReference type="Proteomes" id="UP000604083"/>
    </source>
</evidence>
<comment type="subcellular location">
    <subcellularLocation>
        <location evidence="1">Membrane</location>
        <topology evidence="1">Multi-pass membrane protein</topology>
    </subcellularLocation>
</comment>
<feature type="transmembrane region" description="Helical" evidence="7">
    <location>
        <begin position="12"/>
        <end position="32"/>
    </location>
</feature>
<dbReference type="Proteomes" id="UP000604083">
    <property type="component" value="Unassembled WGS sequence"/>
</dbReference>
<feature type="transmembrane region" description="Helical" evidence="7">
    <location>
        <begin position="546"/>
        <end position="567"/>
    </location>
</feature>
<gene>
    <name evidence="8" type="ORF">JIN78_06630</name>
</gene>
<evidence type="ECO:0000256" key="1">
    <source>
        <dbReference type="ARBA" id="ARBA00004141"/>
    </source>
</evidence>
<sequence>MLLCNSSLVSLSFWDWLIIATVLAISLLIGLVTMKKAGKSTSDFFLSGRNMPWWLLGVSMVATTFAADTPNLVTQIVRENGVAGNWVWWAFILSAMLTTFVFARLWRRSAVMTDIEFYELRYSGKAASFLRGFRALYLGVIFNTMVMASVNLAAIKFGTVLLGLAPWQTLLMGCGITVIYSSLGGLRGILATDFFQFMLAMAGSLGACCYLLNLPEAGGLTAMLAHENVLPKLALFPDFSNWDLVMGTFLVPLLVLWWSSYYPGAEPGGGGYTAQRMLSAKNENHALGATLFFNIAHYALRPWPWILVALTSLIFFPSTEDLAAALPAGHKGLAADDIAYPLMLTKLPAGLLGLVMASLIAAYMSTISTQLNIGSSYLTHDFYRRFLKPAASEKELVWVGRLFTFLIIFLAALLSLVLDSSTTAFQLLVLVGAGSGLIYLLRWLWWRVNATAEIIAMAVSFLAASFFVLVYPRIVPEGAQMANYWQNTLVVAITTVSWILGACFGPRTDPDHLRAFVARIRPPGPGWKPFAAASSASPDASRQLPLALFASLLGVMAVLGTLLGTGYWLYRAVAPACVCSLLALASIGGLLALRKKL</sequence>
<accession>A0A934VHA7</accession>
<feature type="transmembrane region" description="Helical" evidence="7">
    <location>
        <begin position="573"/>
        <end position="593"/>
    </location>
</feature>
<evidence type="ECO:0000256" key="7">
    <source>
        <dbReference type="SAM" id="Phobius"/>
    </source>
</evidence>
<evidence type="ECO:0000256" key="5">
    <source>
        <dbReference type="ARBA" id="ARBA00023136"/>
    </source>
</evidence>
<comment type="caution">
    <text evidence="8">The sequence shown here is derived from an EMBL/GenBank/DDBJ whole genome shotgun (WGS) entry which is preliminary data.</text>
</comment>
<name>A0A934VHA7_9BACT</name>
<feature type="transmembrane region" description="Helical" evidence="7">
    <location>
        <begin position="351"/>
        <end position="375"/>
    </location>
</feature>
<proteinExistence type="inferred from homology"/>
<evidence type="ECO:0000256" key="6">
    <source>
        <dbReference type="RuleBase" id="RU362091"/>
    </source>
</evidence>
<keyword evidence="3 7" id="KW-0812">Transmembrane</keyword>
<feature type="transmembrane region" description="Helical" evidence="7">
    <location>
        <begin position="86"/>
        <end position="106"/>
    </location>
</feature>
<evidence type="ECO:0000256" key="4">
    <source>
        <dbReference type="ARBA" id="ARBA00022989"/>
    </source>
</evidence>
<dbReference type="CDD" id="cd11477">
    <property type="entry name" value="SLC5sbd_u1"/>
    <property type="match status" value="1"/>
</dbReference>
<reference evidence="8" key="1">
    <citation type="submission" date="2021-01" db="EMBL/GenBank/DDBJ databases">
        <title>Modified the classification status of verrucomicrobia.</title>
        <authorList>
            <person name="Feng X."/>
        </authorList>
    </citation>
    <scope>NUCLEOTIDE SEQUENCE</scope>
    <source>
        <strain evidence="8">KCTC 12986</strain>
    </source>
</reference>
<evidence type="ECO:0000313" key="8">
    <source>
        <dbReference type="EMBL" id="MBK1833733.1"/>
    </source>
</evidence>
<feature type="transmembrane region" description="Helical" evidence="7">
    <location>
        <begin position="53"/>
        <end position="74"/>
    </location>
</feature>
<dbReference type="PROSITE" id="PS50283">
    <property type="entry name" value="NA_SOLUT_SYMP_3"/>
    <property type="match status" value="1"/>
</dbReference>
<feature type="transmembrane region" description="Helical" evidence="7">
    <location>
        <begin position="244"/>
        <end position="263"/>
    </location>
</feature>
<dbReference type="RefSeq" id="WP_200391168.1">
    <property type="nucleotide sequence ID" value="NZ_JAENIO010000012.1"/>
</dbReference>
<feature type="transmembrane region" description="Helical" evidence="7">
    <location>
        <begin position="484"/>
        <end position="504"/>
    </location>
</feature>
<dbReference type="InterPro" id="IPR001734">
    <property type="entry name" value="Na/solute_symporter"/>
</dbReference>
<keyword evidence="5 7" id="KW-0472">Membrane</keyword>
<comment type="similarity">
    <text evidence="2 6">Belongs to the sodium:solute symporter (SSF) (TC 2.A.21) family.</text>
</comment>
<evidence type="ECO:0000256" key="3">
    <source>
        <dbReference type="ARBA" id="ARBA00022692"/>
    </source>
</evidence>
<protein>
    <submittedName>
        <fullName evidence="8">Na+:solute symporter</fullName>
    </submittedName>
</protein>
<dbReference type="Pfam" id="PF00474">
    <property type="entry name" value="SSF"/>
    <property type="match status" value="1"/>
</dbReference>